<gene>
    <name evidence="1" type="ORF">S12H4_35549</name>
</gene>
<dbReference type="InterPro" id="IPR029044">
    <property type="entry name" value="Nucleotide-diphossugar_trans"/>
</dbReference>
<accession>X1UII4</accession>
<comment type="caution">
    <text evidence="1">The sequence shown here is derived from an EMBL/GenBank/DDBJ whole genome shotgun (WGS) entry which is preliminary data.</text>
</comment>
<proteinExistence type="predicted"/>
<protein>
    <submittedName>
        <fullName evidence="1">Uncharacterized protein</fullName>
    </submittedName>
</protein>
<dbReference type="Gene3D" id="3.90.550.10">
    <property type="entry name" value="Spore Coat Polysaccharide Biosynthesis Protein SpsA, Chain A"/>
    <property type="match status" value="1"/>
</dbReference>
<dbReference type="AlphaFoldDB" id="X1UII4"/>
<feature type="non-terminal residue" evidence="1">
    <location>
        <position position="1"/>
    </location>
</feature>
<dbReference type="SUPFAM" id="SSF53448">
    <property type="entry name" value="Nucleotide-diphospho-sugar transferases"/>
    <property type="match status" value="1"/>
</dbReference>
<name>X1UII4_9ZZZZ</name>
<organism evidence="1">
    <name type="scientific">marine sediment metagenome</name>
    <dbReference type="NCBI Taxonomy" id="412755"/>
    <lineage>
        <taxon>unclassified sequences</taxon>
        <taxon>metagenomes</taxon>
        <taxon>ecological metagenomes</taxon>
    </lineage>
</organism>
<reference evidence="1" key="1">
    <citation type="journal article" date="2014" name="Front. Microbiol.">
        <title>High frequency of phylogenetically diverse reductive dehalogenase-homologous genes in deep subseafloor sedimentary metagenomes.</title>
        <authorList>
            <person name="Kawai M."/>
            <person name="Futagami T."/>
            <person name="Toyoda A."/>
            <person name="Takaki Y."/>
            <person name="Nishi S."/>
            <person name="Hori S."/>
            <person name="Arai W."/>
            <person name="Tsubouchi T."/>
            <person name="Morono Y."/>
            <person name="Uchiyama I."/>
            <person name="Ito T."/>
            <person name="Fujiyama A."/>
            <person name="Inagaki F."/>
            <person name="Takami H."/>
        </authorList>
    </citation>
    <scope>NUCLEOTIDE SEQUENCE</scope>
    <source>
        <strain evidence="1">Expedition CK06-06</strain>
    </source>
</reference>
<sequence>GKGIPFKITDKSFQEKGHYGVIYREYCSTGVHKPFIMADVFDRINDDDFDGINNNDFIVYLDADLLLLKSIDEIINDNYDIGVIQRSIGGKITVYPKYFGNLCAGVMFFNNTAAAKRFIEVWKLSVMYTNSDQYSLNLLLGDLNIQNWITIEENGKNSRTGER</sequence>
<dbReference type="EMBL" id="BARW01021130">
    <property type="protein sequence ID" value="GAI99695.1"/>
    <property type="molecule type" value="Genomic_DNA"/>
</dbReference>
<evidence type="ECO:0000313" key="1">
    <source>
        <dbReference type="EMBL" id="GAI99695.1"/>
    </source>
</evidence>